<dbReference type="EMBL" id="CAJOBJ010091159">
    <property type="protein sequence ID" value="CAF4543458.1"/>
    <property type="molecule type" value="Genomic_DNA"/>
</dbReference>
<dbReference type="EMBL" id="CAJOBH010146098">
    <property type="protein sequence ID" value="CAF4827173.1"/>
    <property type="molecule type" value="Genomic_DNA"/>
</dbReference>
<sequence>SASILVPPDLANSRGANGGCCCCDTDDASKVLETVF</sequence>
<gene>
    <name evidence="2" type="ORF">BYL167_LOCUS44233</name>
    <name evidence="3" type="ORF">BYL167_LOCUS49243</name>
    <name evidence="1" type="ORF">GIL414_LOCUS36521</name>
</gene>
<evidence type="ECO:0000313" key="3">
    <source>
        <dbReference type="EMBL" id="CAF4827173.1"/>
    </source>
</evidence>
<protein>
    <submittedName>
        <fullName evidence="1">Uncharacterized protein</fullName>
    </submittedName>
</protein>
<evidence type="ECO:0000313" key="1">
    <source>
        <dbReference type="EMBL" id="CAF4543458.1"/>
    </source>
</evidence>
<feature type="non-terminal residue" evidence="1">
    <location>
        <position position="1"/>
    </location>
</feature>
<reference evidence="1" key="1">
    <citation type="submission" date="2021-02" db="EMBL/GenBank/DDBJ databases">
        <authorList>
            <person name="Nowell W R."/>
        </authorList>
    </citation>
    <scope>NUCLEOTIDE SEQUENCE</scope>
</reference>
<evidence type="ECO:0000313" key="4">
    <source>
        <dbReference type="Proteomes" id="UP000681720"/>
    </source>
</evidence>
<accession>A0A8S2Y9L7</accession>
<comment type="caution">
    <text evidence="1">The sequence shown here is derived from an EMBL/GenBank/DDBJ whole genome shotgun (WGS) entry which is preliminary data.</text>
</comment>
<dbReference type="AlphaFoldDB" id="A0A8S2Y9L7"/>
<dbReference type="Proteomes" id="UP000681967">
    <property type="component" value="Unassembled WGS sequence"/>
</dbReference>
<dbReference type="Proteomes" id="UP000681720">
    <property type="component" value="Unassembled WGS sequence"/>
</dbReference>
<proteinExistence type="predicted"/>
<organism evidence="1 4">
    <name type="scientific">Rotaria magnacalcarata</name>
    <dbReference type="NCBI Taxonomy" id="392030"/>
    <lineage>
        <taxon>Eukaryota</taxon>
        <taxon>Metazoa</taxon>
        <taxon>Spiralia</taxon>
        <taxon>Gnathifera</taxon>
        <taxon>Rotifera</taxon>
        <taxon>Eurotatoria</taxon>
        <taxon>Bdelloidea</taxon>
        <taxon>Philodinida</taxon>
        <taxon>Philodinidae</taxon>
        <taxon>Rotaria</taxon>
    </lineage>
</organism>
<evidence type="ECO:0000313" key="2">
    <source>
        <dbReference type="EMBL" id="CAF4704686.1"/>
    </source>
</evidence>
<dbReference type="EMBL" id="CAJOBH010119640">
    <property type="protein sequence ID" value="CAF4704686.1"/>
    <property type="molecule type" value="Genomic_DNA"/>
</dbReference>
<name>A0A8S2Y9L7_9BILA</name>